<reference evidence="4 5" key="1">
    <citation type="journal article" date="2009" name="Int. J. Syst. Evol. Microbiol.">
        <title>Paenibacillus contaminans sp. nov., isolated from a contaminated laboratory plate.</title>
        <authorList>
            <person name="Chou J.H."/>
            <person name="Lee J.H."/>
            <person name="Lin M.C."/>
            <person name="Chang P.S."/>
            <person name="Arun A.B."/>
            <person name="Young C.C."/>
            <person name="Chen W.M."/>
        </authorList>
    </citation>
    <scope>NUCLEOTIDE SEQUENCE [LARGE SCALE GENOMIC DNA]</scope>
    <source>
        <strain evidence="4 5">CKOBP-6</strain>
    </source>
</reference>
<keyword evidence="4" id="KW-0378">Hydrolase</keyword>
<accession>A0A329MK38</accession>
<feature type="domain" description="Fumarylacetoacetase-like C-terminal" evidence="3">
    <location>
        <begin position="8"/>
        <end position="202"/>
    </location>
</feature>
<dbReference type="InterPro" id="IPR036663">
    <property type="entry name" value="Fumarylacetoacetase_C_sf"/>
</dbReference>
<sequence length="209" mass="22858">MTNTIRNLYCVGRNYREHAAELGNAVPDSPMLFMKPVHALTVMDGSEISVPGNRGDVHYEAELVIHIGRTYERGIRVDELVDRYALGLDLTLRDVQSELKKKGQPWLAAKGFLGSAPIGPFRPFPGMASLGVQLFTLSKNGVEVQKGCITDMIFSLQTIVDYCAEHYGLGEGDLIYTGTPAGVGPVADGDRFELRMGEEAAGECVIRLR</sequence>
<evidence type="ECO:0000313" key="4">
    <source>
        <dbReference type="EMBL" id="RAV19093.1"/>
    </source>
</evidence>
<dbReference type="OrthoDB" id="9805307at2"/>
<dbReference type="PANTHER" id="PTHR11820">
    <property type="entry name" value="ACYLPYRUVASE"/>
    <property type="match status" value="1"/>
</dbReference>
<dbReference type="GO" id="GO:0046872">
    <property type="term" value="F:metal ion binding"/>
    <property type="evidence" value="ECO:0007669"/>
    <property type="project" value="UniProtKB-KW"/>
</dbReference>
<proteinExistence type="inferred from homology"/>
<organism evidence="4 5">
    <name type="scientific">Paenibacillus contaminans</name>
    <dbReference type="NCBI Taxonomy" id="450362"/>
    <lineage>
        <taxon>Bacteria</taxon>
        <taxon>Bacillati</taxon>
        <taxon>Bacillota</taxon>
        <taxon>Bacilli</taxon>
        <taxon>Bacillales</taxon>
        <taxon>Paenibacillaceae</taxon>
        <taxon>Paenibacillus</taxon>
    </lineage>
</organism>
<gene>
    <name evidence="4" type="ORF">DQG23_23270</name>
</gene>
<dbReference type="InterPro" id="IPR011234">
    <property type="entry name" value="Fumarylacetoacetase-like_C"/>
</dbReference>
<dbReference type="SUPFAM" id="SSF56529">
    <property type="entry name" value="FAH"/>
    <property type="match status" value="1"/>
</dbReference>
<keyword evidence="5" id="KW-1185">Reference proteome</keyword>
<dbReference type="EMBL" id="QMFB01000014">
    <property type="protein sequence ID" value="RAV19093.1"/>
    <property type="molecule type" value="Genomic_DNA"/>
</dbReference>
<protein>
    <submittedName>
        <fullName evidence="4">FAA hydrolase family protein</fullName>
    </submittedName>
</protein>
<evidence type="ECO:0000313" key="5">
    <source>
        <dbReference type="Proteomes" id="UP000250369"/>
    </source>
</evidence>
<dbReference type="PANTHER" id="PTHR11820:SF7">
    <property type="entry name" value="ACYLPYRUVASE FAHD1, MITOCHONDRIAL"/>
    <property type="match status" value="1"/>
</dbReference>
<comment type="caution">
    <text evidence="4">The sequence shown here is derived from an EMBL/GenBank/DDBJ whole genome shotgun (WGS) entry which is preliminary data.</text>
</comment>
<evidence type="ECO:0000256" key="1">
    <source>
        <dbReference type="ARBA" id="ARBA00010211"/>
    </source>
</evidence>
<dbReference type="AlphaFoldDB" id="A0A329MK38"/>
<dbReference type="RefSeq" id="WP_113033299.1">
    <property type="nucleotide sequence ID" value="NZ_QMFB01000014.1"/>
</dbReference>
<comment type="similarity">
    <text evidence="1">Belongs to the FAH family.</text>
</comment>
<keyword evidence="2" id="KW-0479">Metal-binding</keyword>
<dbReference type="GO" id="GO:0018773">
    <property type="term" value="F:acetylpyruvate hydrolase activity"/>
    <property type="evidence" value="ECO:0007669"/>
    <property type="project" value="TreeGrafter"/>
</dbReference>
<evidence type="ECO:0000256" key="2">
    <source>
        <dbReference type="ARBA" id="ARBA00022723"/>
    </source>
</evidence>
<evidence type="ECO:0000259" key="3">
    <source>
        <dbReference type="Pfam" id="PF01557"/>
    </source>
</evidence>
<dbReference type="Proteomes" id="UP000250369">
    <property type="component" value="Unassembled WGS sequence"/>
</dbReference>
<dbReference type="Gene3D" id="3.90.850.10">
    <property type="entry name" value="Fumarylacetoacetase-like, C-terminal domain"/>
    <property type="match status" value="1"/>
</dbReference>
<name>A0A329MK38_9BACL</name>
<dbReference type="Pfam" id="PF01557">
    <property type="entry name" value="FAA_hydrolase"/>
    <property type="match status" value="1"/>
</dbReference>